<accession>A0A8H9G1P0</accession>
<gene>
    <name evidence="2" type="primary">ybaD</name>
    <name evidence="2" type="ORF">GCM10011516_27900</name>
</gene>
<organism evidence="2 3">
    <name type="scientific">Sphingobacterium cellulitidis</name>
    <dbReference type="NCBI Taxonomy" id="1768011"/>
    <lineage>
        <taxon>Bacteria</taxon>
        <taxon>Pseudomonadati</taxon>
        <taxon>Bacteroidota</taxon>
        <taxon>Sphingobacteriia</taxon>
        <taxon>Sphingobacteriales</taxon>
        <taxon>Sphingobacteriaceae</taxon>
        <taxon>Sphingobacterium</taxon>
    </lineage>
</organism>
<reference evidence="2" key="1">
    <citation type="journal article" date="2014" name="Int. J. Syst. Evol. Microbiol.">
        <title>Complete genome sequence of Corynebacterium casei LMG S-19264T (=DSM 44701T), isolated from a smear-ripened cheese.</title>
        <authorList>
            <consortium name="US DOE Joint Genome Institute (JGI-PGF)"/>
            <person name="Walter F."/>
            <person name="Albersmeier A."/>
            <person name="Kalinowski J."/>
            <person name="Ruckert C."/>
        </authorList>
    </citation>
    <scope>NUCLEOTIDE SEQUENCE</scope>
    <source>
        <strain evidence="2">CGMCC 1.15966</strain>
    </source>
</reference>
<feature type="coiled-coil region" evidence="1">
    <location>
        <begin position="123"/>
        <end position="150"/>
    </location>
</feature>
<proteinExistence type="predicted"/>
<keyword evidence="1" id="KW-0175">Coiled coil</keyword>
<evidence type="ECO:0000256" key="1">
    <source>
        <dbReference type="SAM" id="Coils"/>
    </source>
</evidence>
<evidence type="ECO:0000313" key="2">
    <source>
        <dbReference type="EMBL" id="GGE28612.1"/>
    </source>
</evidence>
<dbReference type="Pfam" id="PF13376">
    <property type="entry name" value="OmdA"/>
    <property type="match status" value="1"/>
</dbReference>
<dbReference type="EMBL" id="BMKM01000008">
    <property type="protein sequence ID" value="GGE28612.1"/>
    <property type="molecule type" value="Genomic_DNA"/>
</dbReference>
<dbReference type="AlphaFoldDB" id="A0A8H9G1P0"/>
<dbReference type="RefSeq" id="WP_182498217.1">
    <property type="nucleotide sequence ID" value="NZ_BMKM01000008.1"/>
</dbReference>
<protein>
    <recommendedName>
        <fullName evidence="4">DUF1905 domain-containing protein</fullName>
    </recommendedName>
</protein>
<comment type="caution">
    <text evidence="2">The sequence shown here is derived from an EMBL/GenBank/DDBJ whole genome shotgun (WGS) entry which is preliminary data.</text>
</comment>
<sequence length="165" mass="19244">MPHTKQYTFLSKLDIIGINPFVFVPEEILQKLFIDANRNKGNIPIKVSVNGSEFFPQTLLRYQGEWRLYINTMILKDSPKRIAEELQVTILLDLESREIPMDPNFLLALENNQEAKNVYHSLIPSLQKEINRYINNLKSENSKLKNIDKAIQFLLGQEKFIGRKL</sequence>
<dbReference type="Proteomes" id="UP000614460">
    <property type="component" value="Unassembled WGS sequence"/>
</dbReference>
<keyword evidence="3" id="KW-1185">Reference proteome</keyword>
<evidence type="ECO:0000313" key="3">
    <source>
        <dbReference type="Proteomes" id="UP000614460"/>
    </source>
</evidence>
<evidence type="ECO:0008006" key="4">
    <source>
        <dbReference type="Google" id="ProtNLM"/>
    </source>
</evidence>
<reference evidence="2" key="2">
    <citation type="submission" date="2020-09" db="EMBL/GenBank/DDBJ databases">
        <authorList>
            <person name="Sun Q."/>
            <person name="Zhou Y."/>
        </authorList>
    </citation>
    <scope>NUCLEOTIDE SEQUENCE</scope>
    <source>
        <strain evidence="2">CGMCC 1.15966</strain>
    </source>
</reference>
<name>A0A8H9G1P0_9SPHI</name>